<name>A0A0H5QVP0_9EUKA</name>
<feature type="domain" description="Reverse transcriptase/retrotransposon-derived protein RNase H-like" evidence="1">
    <location>
        <begin position="80"/>
        <end position="175"/>
    </location>
</feature>
<evidence type="ECO:0000313" key="2">
    <source>
        <dbReference type="EMBL" id="CRZ06058.1"/>
    </source>
</evidence>
<dbReference type="InterPro" id="IPR051320">
    <property type="entry name" value="Viral_Replic_Matur_Polypro"/>
</dbReference>
<dbReference type="AlphaFoldDB" id="A0A0H5QVP0"/>
<dbReference type="Gene3D" id="3.30.70.270">
    <property type="match status" value="1"/>
</dbReference>
<accession>A0A0H5QVP0</accession>
<proteinExistence type="predicted"/>
<dbReference type="InterPro" id="IPR043128">
    <property type="entry name" value="Rev_trsase/Diguanyl_cyclase"/>
</dbReference>
<organism evidence="2">
    <name type="scientific">Spongospora subterranea</name>
    <dbReference type="NCBI Taxonomy" id="70186"/>
    <lineage>
        <taxon>Eukaryota</taxon>
        <taxon>Sar</taxon>
        <taxon>Rhizaria</taxon>
        <taxon>Endomyxa</taxon>
        <taxon>Phytomyxea</taxon>
        <taxon>Plasmodiophorida</taxon>
        <taxon>Plasmodiophoridae</taxon>
        <taxon>Spongospora</taxon>
    </lineage>
</organism>
<protein>
    <recommendedName>
        <fullName evidence="1">Reverse transcriptase/retrotransposon-derived protein RNase H-like domain-containing protein</fullName>
    </recommendedName>
</protein>
<dbReference type="PANTHER" id="PTHR33064:SF37">
    <property type="entry name" value="RIBONUCLEASE H"/>
    <property type="match status" value="1"/>
</dbReference>
<evidence type="ECO:0000259" key="1">
    <source>
        <dbReference type="Pfam" id="PF17919"/>
    </source>
</evidence>
<dbReference type="SUPFAM" id="SSF56672">
    <property type="entry name" value="DNA/RNA polymerases"/>
    <property type="match status" value="1"/>
</dbReference>
<dbReference type="Pfam" id="PF17919">
    <property type="entry name" value="RT_RNaseH_2"/>
    <property type="match status" value="1"/>
</dbReference>
<dbReference type="EMBL" id="HACM01005616">
    <property type="protein sequence ID" value="CRZ06058.1"/>
    <property type="molecule type" value="Transcribed_RNA"/>
</dbReference>
<feature type="non-terminal residue" evidence="2">
    <location>
        <position position="1"/>
    </location>
</feature>
<dbReference type="InterPro" id="IPR041577">
    <property type="entry name" value="RT_RNaseH_2"/>
</dbReference>
<dbReference type="PANTHER" id="PTHR33064">
    <property type="entry name" value="POL PROTEIN"/>
    <property type="match status" value="1"/>
</dbReference>
<reference evidence="2" key="1">
    <citation type="submission" date="2015-04" db="EMBL/GenBank/DDBJ databases">
        <title>The genome sequence of the plant pathogenic Rhizarian Plasmodiophora brassicae reveals insights in its biotrophic life cycle and the origin of chitin synthesis.</title>
        <authorList>
            <person name="Schwelm A."/>
            <person name="Fogelqvist J."/>
            <person name="Knaust A."/>
            <person name="Julke S."/>
            <person name="Lilja T."/>
            <person name="Dhandapani V."/>
            <person name="Bonilla-Rosso G."/>
            <person name="Karlsson M."/>
            <person name="Shevchenko A."/>
            <person name="Choi S.R."/>
            <person name="Kim H.G."/>
            <person name="Park J.Y."/>
            <person name="Lim Y.P."/>
            <person name="Ludwig-Muller J."/>
            <person name="Dixelius C."/>
        </authorList>
    </citation>
    <scope>NUCLEOTIDE SEQUENCE</scope>
    <source>
        <tissue evidence="2">Potato root galls</tissue>
    </source>
</reference>
<dbReference type="InterPro" id="IPR043502">
    <property type="entry name" value="DNA/RNA_pol_sf"/>
</dbReference>
<sequence>KIYSRGVSPDPIKIQSLVDMPYPRTGSDLLQFTFACQWFADSIPRFEEVVSLLRHTLEALLKGLSKRTKRAASRIPITDWTENDCTAFDNVRAALINVITLSSPDPSKVLYVFLDASQRYWNIVITQVSTGDVGRPYGLQRHEPVALHGGAFKNSALHWSMLEKEAFPLVVAGYKFP</sequence>